<reference evidence="2 3" key="1">
    <citation type="journal article" date="2015" name="Nature">
        <title>rRNA introns, odd ribosomes, and small enigmatic genomes across a large radiation of phyla.</title>
        <authorList>
            <person name="Brown C.T."/>
            <person name="Hug L.A."/>
            <person name="Thomas B.C."/>
            <person name="Sharon I."/>
            <person name="Castelle C.J."/>
            <person name="Singh A."/>
            <person name="Wilkins M.J."/>
            <person name="Williams K.H."/>
            <person name="Banfield J.F."/>
        </authorList>
    </citation>
    <scope>NUCLEOTIDE SEQUENCE [LARGE SCALE GENOMIC DNA]</scope>
</reference>
<feature type="transmembrane region" description="Helical" evidence="1">
    <location>
        <begin position="26"/>
        <end position="44"/>
    </location>
</feature>
<evidence type="ECO:0000256" key="1">
    <source>
        <dbReference type="SAM" id="Phobius"/>
    </source>
</evidence>
<dbReference type="Proteomes" id="UP000034368">
    <property type="component" value="Unassembled WGS sequence"/>
</dbReference>
<dbReference type="AlphaFoldDB" id="A0A0G1P196"/>
<dbReference type="InterPro" id="IPR037185">
    <property type="entry name" value="EmrE-like"/>
</dbReference>
<organism evidence="2 3">
    <name type="scientific">Candidatus Yanofskybacteria bacterium GW2011_GWB1_45_11</name>
    <dbReference type="NCBI Taxonomy" id="1619026"/>
    <lineage>
        <taxon>Bacteria</taxon>
        <taxon>Candidatus Yanofskyibacteriota</taxon>
    </lineage>
</organism>
<accession>A0A0G1P196</accession>
<dbReference type="SUPFAM" id="SSF103481">
    <property type="entry name" value="Multidrug resistance efflux transporter EmrE"/>
    <property type="match status" value="1"/>
</dbReference>
<keyword evidence="1" id="KW-0812">Transmembrane</keyword>
<keyword evidence="1" id="KW-1133">Transmembrane helix</keyword>
<feature type="non-terminal residue" evidence="2">
    <location>
        <position position="1"/>
    </location>
</feature>
<name>A0A0G1P196_9BACT</name>
<dbReference type="EMBL" id="LCKD01000006">
    <property type="protein sequence ID" value="KKT90129.1"/>
    <property type="molecule type" value="Genomic_DNA"/>
</dbReference>
<protein>
    <submittedName>
        <fullName evidence="2">Uncharacterized protein</fullName>
    </submittedName>
</protein>
<sequence length="45" mass="4736">TGISESYIALAALLGLVFNGEKLARHQWLGLIICSIAAVILAIIV</sequence>
<keyword evidence="1" id="KW-0472">Membrane</keyword>
<proteinExistence type="predicted"/>
<comment type="caution">
    <text evidence="2">The sequence shown here is derived from an EMBL/GenBank/DDBJ whole genome shotgun (WGS) entry which is preliminary data.</text>
</comment>
<evidence type="ECO:0000313" key="2">
    <source>
        <dbReference type="EMBL" id="KKT90129.1"/>
    </source>
</evidence>
<evidence type="ECO:0000313" key="3">
    <source>
        <dbReference type="Proteomes" id="UP000034368"/>
    </source>
</evidence>
<gene>
    <name evidence="2" type="ORF">UW90_C0006G0029</name>
</gene>